<dbReference type="EMBL" id="KI536312">
    <property type="protein sequence ID" value="ESR59640.1"/>
    <property type="molecule type" value="Genomic_DNA"/>
</dbReference>
<name>V4U6F0_CITCL</name>
<organism evidence="2 3">
    <name type="scientific">Citrus clementina</name>
    <name type="common">Clementine</name>
    <name type="synonym">Citrus deliciosa x Citrus sinensis</name>
    <dbReference type="NCBI Taxonomy" id="85681"/>
    <lineage>
        <taxon>Eukaryota</taxon>
        <taxon>Viridiplantae</taxon>
        <taxon>Streptophyta</taxon>
        <taxon>Embryophyta</taxon>
        <taxon>Tracheophyta</taxon>
        <taxon>Spermatophyta</taxon>
        <taxon>Magnoliopsida</taxon>
        <taxon>eudicotyledons</taxon>
        <taxon>Gunneridae</taxon>
        <taxon>Pentapetalae</taxon>
        <taxon>rosids</taxon>
        <taxon>malvids</taxon>
        <taxon>Sapindales</taxon>
        <taxon>Rutaceae</taxon>
        <taxon>Aurantioideae</taxon>
        <taxon>Citrus</taxon>
    </lineage>
</organism>
<sequence>MLLYWLSKRRKRERKQNTGNDPFILTNRKSAGEVSLRNITSSRNMPSLNHSLRKGGAIMLLRIIYACLIVGPLIMTNRTKS</sequence>
<reference evidence="2 3" key="1">
    <citation type="submission" date="2013-10" db="EMBL/GenBank/DDBJ databases">
        <authorList>
            <consortium name="International Citrus Genome Consortium"/>
            <person name="Jenkins J."/>
            <person name="Schmutz J."/>
            <person name="Prochnik S."/>
            <person name="Rokhsar D."/>
            <person name="Gmitter F."/>
            <person name="Ollitrault P."/>
            <person name="Machado M."/>
            <person name="Talon M."/>
            <person name="Wincker P."/>
            <person name="Jaillon O."/>
            <person name="Morgante M."/>
        </authorList>
    </citation>
    <scope>NUCLEOTIDE SEQUENCE</scope>
    <source>
        <strain evidence="3">cv. Clemenules</strain>
    </source>
</reference>
<feature type="transmembrane region" description="Helical" evidence="1">
    <location>
        <begin position="55"/>
        <end position="75"/>
    </location>
</feature>
<dbReference type="AlphaFoldDB" id="V4U6F0"/>
<accession>V4U6F0</accession>
<evidence type="ECO:0000256" key="1">
    <source>
        <dbReference type="SAM" id="Phobius"/>
    </source>
</evidence>
<dbReference type="InParanoid" id="V4U6F0"/>
<keyword evidence="1" id="KW-1133">Transmembrane helix</keyword>
<dbReference type="Gramene" id="ESR59640">
    <property type="protein sequence ID" value="ESR59640"/>
    <property type="gene ID" value="CICLE_v10017710mg"/>
</dbReference>
<gene>
    <name evidence="2" type="ORF">CICLE_v10017710mg</name>
</gene>
<evidence type="ECO:0000313" key="3">
    <source>
        <dbReference type="Proteomes" id="UP000030687"/>
    </source>
</evidence>
<keyword evidence="1" id="KW-0812">Transmembrane</keyword>
<dbReference type="KEGG" id="cic:CICLE_v10017710mg"/>
<keyword evidence="3" id="KW-1185">Reference proteome</keyword>
<keyword evidence="1" id="KW-0472">Membrane</keyword>
<dbReference type="Proteomes" id="UP000030687">
    <property type="component" value="Unassembled WGS sequence"/>
</dbReference>
<protein>
    <submittedName>
        <fullName evidence="2">Uncharacterized protein</fullName>
    </submittedName>
</protein>
<proteinExistence type="predicted"/>
<evidence type="ECO:0000313" key="2">
    <source>
        <dbReference type="EMBL" id="ESR59640.1"/>
    </source>
</evidence>